<keyword evidence="7 15" id="KW-1133">Transmembrane helix</keyword>
<dbReference type="OrthoDB" id="10051137at2759"/>
<dbReference type="PANTHER" id="PTHR23063">
    <property type="entry name" value="PHOSPHOLIPID ACYLTRANSFERASE"/>
    <property type="match status" value="1"/>
</dbReference>
<keyword evidence="11" id="KW-1208">Phospholipid metabolism</keyword>
<dbReference type="GO" id="GO:0016020">
    <property type="term" value="C:membrane"/>
    <property type="evidence" value="ECO:0007669"/>
    <property type="project" value="UniProtKB-SubCell"/>
</dbReference>
<evidence type="ECO:0000256" key="5">
    <source>
        <dbReference type="ARBA" id="ARBA00022679"/>
    </source>
</evidence>
<dbReference type="GO" id="GO:0004366">
    <property type="term" value="F:glycerol-3-phosphate O-acyltransferase activity"/>
    <property type="evidence" value="ECO:0007669"/>
    <property type="project" value="TreeGrafter"/>
</dbReference>
<evidence type="ECO:0000256" key="10">
    <source>
        <dbReference type="ARBA" id="ARBA00023209"/>
    </source>
</evidence>
<keyword evidence="5" id="KW-0808">Transferase</keyword>
<evidence type="ECO:0000256" key="12">
    <source>
        <dbReference type="ARBA" id="ARBA00023315"/>
    </source>
</evidence>
<dbReference type="GO" id="GO:0019432">
    <property type="term" value="P:triglyceride biosynthetic process"/>
    <property type="evidence" value="ECO:0007669"/>
    <property type="project" value="TreeGrafter"/>
</dbReference>
<dbReference type="InterPro" id="IPR045252">
    <property type="entry name" value="LPCAT1-like"/>
</dbReference>
<proteinExistence type="inferred from homology"/>
<dbReference type="CDD" id="cd07991">
    <property type="entry name" value="LPLAT_LPCAT1-like"/>
    <property type="match status" value="1"/>
</dbReference>
<evidence type="ECO:0000256" key="9">
    <source>
        <dbReference type="ARBA" id="ARBA00023136"/>
    </source>
</evidence>
<sequence length="557" mass="63541">MCTKRNYGRQNIENFRNSTRINFNISGSSENELLSTSMQQQDDYDTSSRDQTISQNGKSGYMLQCNGLSGNTVISRDTLILLPEGESISNGKLKDMSNDSSEVRDNVQDDQTAEFDLSNCLDYVKAGVEAIIEDEVTSRFEAEELKNWNLLTRTNRYYEFISWRLSFIWVCGFFIRYFVLMPTRVIVCFVGVLWMVATLALVGLVPRKEIRRYLNDLAFKISFRIICRSLSAVVTIHNKEYRPKHCGFCVANHTTPIDIAILSTDCSFSLSSSQTHIRLPLIQFVQITHIQINQVMWLTLCTALVGFMREGENKRWMVQKVSVQCFGVLSSALSAVINYHDIENRPSGSGICVANHTSPIDVLVLMCDYCYSLIGQRHGGFLGLLQRALARASPHIWFERAESKDRLAVAQRLRQHVSDPSNPPILIFPEGTCINNTSVMQFKKGSFEVGGVIYPVAIKYDPRFGDPFWNSSKYSMMQYLFLMMTSWAIVCDVWYLPPMYRKEGESAIVFANRVKSVIAKQGGLIDLVWDGNLKRNKPKDAWKEKQQEEFSKRLKGE</sequence>
<dbReference type="PANTHER" id="PTHR23063:SF2">
    <property type="entry name" value="GLYCEROL-3-PHOSPHATE ACYLTRANSFERASE 4, ISOFORM D-RELATED"/>
    <property type="match status" value="1"/>
</dbReference>
<comment type="pathway">
    <text evidence="2">Lipid metabolism.</text>
</comment>
<dbReference type="SUPFAM" id="SSF69593">
    <property type="entry name" value="Glycerol-3-phosphate (1)-acyltransferase"/>
    <property type="match status" value="1"/>
</dbReference>
<comment type="caution">
    <text evidence="17">The sequence shown here is derived from an EMBL/GenBank/DDBJ whole genome shotgun (WGS) entry which is preliminary data.</text>
</comment>
<feature type="transmembrane region" description="Helical" evidence="15">
    <location>
        <begin position="479"/>
        <end position="496"/>
    </location>
</feature>
<keyword evidence="9 15" id="KW-0472">Membrane</keyword>
<dbReference type="SMART" id="SM00563">
    <property type="entry name" value="PlsC"/>
    <property type="match status" value="1"/>
</dbReference>
<evidence type="ECO:0000313" key="17">
    <source>
        <dbReference type="EMBL" id="KAJ6648898.1"/>
    </source>
</evidence>
<evidence type="ECO:0000256" key="11">
    <source>
        <dbReference type="ARBA" id="ARBA00023264"/>
    </source>
</evidence>
<keyword evidence="12 17" id="KW-0012">Acyltransferase</keyword>
<evidence type="ECO:0000259" key="16">
    <source>
        <dbReference type="SMART" id="SM00563"/>
    </source>
</evidence>
<evidence type="ECO:0000256" key="6">
    <source>
        <dbReference type="ARBA" id="ARBA00022692"/>
    </source>
</evidence>
<evidence type="ECO:0000256" key="13">
    <source>
        <dbReference type="ARBA" id="ARBA00025707"/>
    </source>
</evidence>
<evidence type="ECO:0000256" key="2">
    <source>
        <dbReference type="ARBA" id="ARBA00005189"/>
    </source>
</evidence>
<comment type="pathway">
    <text evidence="13">Phospholipid metabolism.</text>
</comment>
<keyword evidence="8" id="KW-0443">Lipid metabolism</keyword>
<dbReference type="Proteomes" id="UP001151699">
    <property type="component" value="Chromosome A"/>
</dbReference>
<name>A0A9Q0NET3_9DIPT</name>
<dbReference type="GO" id="GO:0008654">
    <property type="term" value="P:phospholipid biosynthetic process"/>
    <property type="evidence" value="ECO:0007669"/>
    <property type="project" value="UniProtKB-KW"/>
</dbReference>
<dbReference type="AlphaFoldDB" id="A0A9Q0NET3"/>
<feature type="transmembrane region" description="Helical" evidence="15">
    <location>
        <begin position="185"/>
        <end position="205"/>
    </location>
</feature>
<keyword evidence="4" id="KW-0444">Lipid biosynthesis</keyword>
<feature type="region of interest" description="Disordered" evidence="14">
    <location>
        <begin position="34"/>
        <end position="56"/>
    </location>
</feature>
<reference evidence="17" key="1">
    <citation type="submission" date="2022-07" db="EMBL/GenBank/DDBJ databases">
        <authorList>
            <person name="Trinca V."/>
            <person name="Uliana J.V.C."/>
            <person name="Torres T.T."/>
            <person name="Ward R.J."/>
            <person name="Monesi N."/>
        </authorList>
    </citation>
    <scope>NUCLEOTIDE SEQUENCE</scope>
    <source>
        <strain evidence="17">HSMRA1968</strain>
        <tissue evidence="17">Whole embryos</tissue>
    </source>
</reference>
<comment type="subcellular location">
    <subcellularLocation>
        <location evidence="1">Membrane</location>
    </subcellularLocation>
</comment>
<evidence type="ECO:0000256" key="4">
    <source>
        <dbReference type="ARBA" id="ARBA00022516"/>
    </source>
</evidence>
<dbReference type="Pfam" id="PF01553">
    <property type="entry name" value="Acyltransferase"/>
    <property type="match status" value="1"/>
</dbReference>
<keyword evidence="18" id="KW-1185">Reference proteome</keyword>
<protein>
    <submittedName>
        <fullName evidence="17">Glycerol-3-phosphate acyltransferase 3-like</fullName>
    </submittedName>
</protein>
<evidence type="ECO:0000313" key="18">
    <source>
        <dbReference type="Proteomes" id="UP001151699"/>
    </source>
</evidence>
<evidence type="ECO:0000256" key="3">
    <source>
        <dbReference type="ARBA" id="ARBA00008655"/>
    </source>
</evidence>
<evidence type="ECO:0000256" key="15">
    <source>
        <dbReference type="SAM" id="Phobius"/>
    </source>
</evidence>
<evidence type="ECO:0000256" key="7">
    <source>
        <dbReference type="ARBA" id="ARBA00022989"/>
    </source>
</evidence>
<comment type="similarity">
    <text evidence="3">Belongs to the 1-acyl-sn-glycerol-3-phosphate acyltransferase family.</text>
</comment>
<evidence type="ECO:0000256" key="1">
    <source>
        <dbReference type="ARBA" id="ARBA00004370"/>
    </source>
</evidence>
<accession>A0A9Q0NET3</accession>
<evidence type="ECO:0000256" key="8">
    <source>
        <dbReference type="ARBA" id="ARBA00023098"/>
    </source>
</evidence>
<organism evidence="17 18">
    <name type="scientific">Pseudolycoriella hygida</name>
    <dbReference type="NCBI Taxonomy" id="35572"/>
    <lineage>
        <taxon>Eukaryota</taxon>
        <taxon>Metazoa</taxon>
        <taxon>Ecdysozoa</taxon>
        <taxon>Arthropoda</taxon>
        <taxon>Hexapoda</taxon>
        <taxon>Insecta</taxon>
        <taxon>Pterygota</taxon>
        <taxon>Neoptera</taxon>
        <taxon>Endopterygota</taxon>
        <taxon>Diptera</taxon>
        <taxon>Nematocera</taxon>
        <taxon>Sciaroidea</taxon>
        <taxon>Sciaridae</taxon>
        <taxon>Pseudolycoriella</taxon>
    </lineage>
</organism>
<dbReference type="GO" id="GO:0005783">
    <property type="term" value="C:endoplasmic reticulum"/>
    <property type="evidence" value="ECO:0007669"/>
    <property type="project" value="TreeGrafter"/>
</dbReference>
<keyword evidence="10" id="KW-0594">Phospholipid biosynthesis</keyword>
<dbReference type="EMBL" id="WJQU01000001">
    <property type="protein sequence ID" value="KAJ6648898.1"/>
    <property type="molecule type" value="Genomic_DNA"/>
</dbReference>
<feature type="domain" description="Phospholipid/glycerol acyltransferase" evidence="16">
    <location>
        <begin position="350"/>
        <end position="461"/>
    </location>
</feature>
<keyword evidence="6 15" id="KW-0812">Transmembrane</keyword>
<gene>
    <name evidence="17" type="primary">agpat9l</name>
    <name evidence="17" type="ORF">Bhyg_04130</name>
</gene>
<evidence type="ECO:0000256" key="14">
    <source>
        <dbReference type="SAM" id="MobiDB-lite"/>
    </source>
</evidence>
<dbReference type="InterPro" id="IPR002123">
    <property type="entry name" value="Plipid/glycerol_acylTrfase"/>
</dbReference>
<feature type="transmembrane region" description="Helical" evidence="15">
    <location>
        <begin position="161"/>
        <end position="179"/>
    </location>
</feature>